<evidence type="ECO:0000313" key="2">
    <source>
        <dbReference type="EMBL" id="CAG8857047.1"/>
    </source>
</evidence>
<dbReference type="EMBL" id="CAJVQB010166685">
    <property type="protein sequence ID" value="CAG8857047.1"/>
    <property type="molecule type" value="Genomic_DNA"/>
</dbReference>
<sequence length="63" mass="7103">NQLQKRQCGKVLNYLPPLQCGTKQRQDEETPKWLKKKSGSLITSLPAKQNYNEESAPKTSSGK</sequence>
<gene>
    <name evidence="2" type="ORF">GMARGA_LOCUS45868</name>
</gene>
<accession>A0ABN7XP75</accession>
<reference evidence="2 3" key="1">
    <citation type="submission" date="2021-06" db="EMBL/GenBank/DDBJ databases">
        <authorList>
            <person name="Kallberg Y."/>
            <person name="Tangrot J."/>
            <person name="Rosling A."/>
        </authorList>
    </citation>
    <scope>NUCLEOTIDE SEQUENCE [LARGE SCALE GENOMIC DNA]</scope>
    <source>
        <strain evidence="2 3">120-4 pot B 10/14</strain>
    </source>
</reference>
<evidence type="ECO:0000313" key="3">
    <source>
        <dbReference type="Proteomes" id="UP000789901"/>
    </source>
</evidence>
<dbReference type="Proteomes" id="UP000789901">
    <property type="component" value="Unassembled WGS sequence"/>
</dbReference>
<protein>
    <submittedName>
        <fullName evidence="2">41023_t:CDS:1</fullName>
    </submittedName>
</protein>
<keyword evidence="3" id="KW-1185">Reference proteome</keyword>
<evidence type="ECO:0000256" key="1">
    <source>
        <dbReference type="SAM" id="MobiDB-lite"/>
    </source>
</evidence>
<organism evidence="2 3">
    <name type="scientific">Gigaspora margarita</name>
    <dbReference type="NCBI Taxonomy" id="4874"/>
    <lineage>
        <taxon>Eukaryota</taxon>
        <taxon>Fungi</taxon>
        <taxon>Fungi incertae sedis</taxon>
        <taxon>Mucoromycota</taxon>
        <taxon>Glomeromycotina</taxon>
        <taxon>Glomeromycetes</taxon>
        <taxon>Diversisporales</taxon>
        <taxon>Gigasporaceae</taxon>
        <taxon>Gigaspora</taxon>
    </lineage>
</organism>
<name>A0ABN7XP75_GIGMA</name>
<comment type="caution">
    <text evidence="2">The sequence shown here is derived from an EMBL/GenBank/DDBJ whole genome shotgun (WGS) entry which is preliminary data.</text>
</comment>
<feature type="region of interest" description="Disordered" evidence="1">
    <location>
        <begin position="22"/>
        <end position="63"/>
    </location>
</feature>
<proteinExistence type="predicted"/>
<feature type="compositionally biased region" description="Polar residues" evidence="1">
    <location>
        <begin position="40"/>
        <end position="63"/>
    </location>
</feature>
<feature type="non-terminal residue" evidence="2">
    <location>
        <position position="63"/>
    </location>
</feature>
<feature type="non-terminal residue" evidence="2">
    <location>
        <position position="1"/>
    </location>
</feature>